<sequence>MLAVALLIGAVCAAALLFSFWPWGLQPVRGVRRLEDHLVTIDDADGRPRNLTWRPSVGRLNSGPARG</sequence>
<dbReference type="EMBL" id="LT607412">
    <property type="protein sequence ID" value="SCE71227.1"/>
    <property type="molecule type" value="Genomic_DNA"/>
</dbReference>
<evidence type="ECO:0000313" key="2">
    <source>
        <dbReference type="Proteomes" id="UP000198243"/>
    </source>
</evidence>
<keyword evidence="2" id="KW-1185">Reference proteome</keyword>
<proteinExistence type="predicted"/>
<evidence type="ECO:0000313" key="1">
    <source>
        <dbReference type="EMBL" id="SCE71227.1"/>
    </source>
</evidence>
<gene>
    <name evidence="1" type="ORF">GA0070607_0654</name>
</gene>
<dbReference type="Proteomes" id="UP000198243">
    <property type="component" value="Chromosome I"/>
</dbReference>
<reference evidence="2" key="1">
    <citation type="submission" date="2016-06" db="EMBL/GenBank/DDBJ databases">
        <authorList>
            <person name="Varghese N."/>
            <person name="Submissions Spin"/>
        </authorList>
    </citation>
    <scope>NUCLEOTIDE SEQUENCE [LARGE SCALE GENOMIC DNA]</scope>
    <source>
        <strain evidence="2">DSM 44875</strain>
    </source>
</reference>
<protein>
    <submittedName>
        <fullName evidence="1">Uncharacterized protein</fullName>
    </submittedName>
</protein>
<name>A0A1C4UHT8_9ACTN</name>
<organism evidence="1 2">
    <name type="scientific">Micromonospora coriariae</name>
    <dbReference type="NCBI Taxonomy" id="285665"/>
    <lineage>
        <taxon>Bacteria</taxon>
        <taxon>Bacillati</taxon>
        <taxon>Actinomycetota</taxon>
        <taxon>Actinomycetes</taxon>
        <taxon>Micromonosporales</taxon>
        <taxon>Micromonosporaceae</taxon>
        <taxon>Micromonospora</taxon>
    </lineage>
</organism>
<dbReference type="AlphaFoldDB" id="A0A1C4UHT8"/>
<accession>A0A1C4UHT8</accession>